<reference evidence="1" key="2">
    <citation type="submission" date="2025-05" db="UniProtKB">
        <authorList>
            <consortium name="EnsemblMetazoa"/>
        </authorList>
    </citation>
    <scope>IDENTIFICATION</scope>
</reference>
<dbReference type="GeneID" id="114330087"/>
<accession>A0A6P7FQC5</accession>
<keyword evidence="2" id="KW-1185">Reference proteome</keyword>
<evidence type="ECO:0000313" key="1">
    <source>
        <dbReference type="EnsemblMetazoa" id="XP_028135203.1"/>
    </source>
</evidence>
<evidence type="ECO:0000313" key="2">
    <source>
        <dbReference type="Proteomes" id="UP001652700"/>
    </source>
</evidence>
<proteinExistence type="predicted"/>
<sequence length="272" mass="31310">MKMDPTKCFICEKPFTEGETEFVGKGIPNLVAASKSRKDGKHELLNNVEVLQVHKNCKVEYTNKDNIKLLFEQAKPNGETKSEGKPTVNHFSFKTKCCLCGNERHPKARDSKIFILCTTPSLKDKFLEKASKRNDDFGRQIVERIKNVNLVLMKARYHKQCYTQLFYTPSKSTKKGRPEDQNLISAFEKVCEFINESEERQFTLKDLLERVEDNLPNDGSMSMKTLKTKLQKKYGDGIVFATSLIKPSSIYFLDSGVKHREELRKQKSIQIN</sequence>
<organism evidence="3">
    <name type="scientific">Diabrotica virgifera virgifera</name>
    <name type="common">western corn rootworm</name>
    <dbReference type="NCBI Taxonomy" id="50390"/>
    <lineage>
        <taxon>Eukaryota</taxon>
        <taxon>Metazoa</taxon>
        <taxon>Ecdysozoa</taxon>
        <taxon>Arthropoda</taxon>
        <taxon>Hexapoda</taxon>
        <taxon>Insecta</taxon>
        <taxon>Pterygota</taxon>
        <taxon>Neoptera</taxon>
        <taxon>Endopterygota</taxon>
        <taxon>Coleoptera</taxon>
        <taxon>Polyphaga</taxon>
        <taxon>Cucujiformia</taxon>
        <taxon>Chrysomeloidea</taxon>
        <taxon>Chrysomelidae</taxon>
        <taxon>Galerucinae</taxon>
        <taxon>Diabroticina</taxon>
        <taxon>Diabroticites</taxon>
        <taxon>Diabrotica</taxon>
    </lineage>
</organism>
<dbReference type="KEGG" id="dvv:114330087"/>
<evidence type="ECO:0000313" key="3">
    <source>
        <dbReference type="RefSeq" id="XP_028135203.1"/>
    </source>
</evidence>
<dbReference type="AlphaFoldDB" id="A0A6P7FQC5"/>
<name>A0A6P7FQC5_DIAVI</name>
<dbReference type="EnsemblMetazoa" id="XM_028279402.2">
    <property type="protein sequence ID" value="XP_028135203.1"/>
    <property type="gene ID" value="LOC114330087"/>
</dbReference>
<dbReference type="Proteomes" id="UP001652700">
    <property type="component" value="Unplaced"/>
</dbReference>
<dbReference type="InParanoid" id="A0A6P7FQC5"/>
<gene>
    <name evidence="3" type="primary">LOC114330087</name>
</gene>
<dbReference type="RefSeq" id="XP_028135203.1">
    <property type="nucleotide sequence ID" value="XM_028279402.1"/>
</dbReference>
<reference evidence="3" key="1">
    <citation type="submission" date="2025-04" db="UniProtKB">
        <authorList>
            <consortium name="RefSeq"/>
        </authorList>
    </citation>
    <scope>IDENTIFICATION</scope>
    <source>
        <tissue evidence="3">Whole insect</tissue>
    </source>
</reference>
<dbReference type="OrthoDB" id="6747455at2759"/>
<protein>
    <submittedName>
        <fullName evidence="3">Uncharacterized protein LOC114330087</fullName>
    </submittedName>
</protein>